<dbReference type="HOGENOM" id="CLU_1544699_0_0_9"/>
<keyword evidence="3" id="KW-1185">Reference proteome</keyword>
<keyword evidence="1" id="KW-0472">Membrane</keyword>
<organism evidence="2 3">
    <name type="scientific">Brevibacillus laterosporus LMG 15441</name>
    <dbReference type="NCBI Taxonomy" id="1042163"/>
    <lineage>
        <taxon>Bacteria</taxon>
        <taxon>Bacillati</taxon>
        <taxon>Bacillota</taxon>
        <taxon>Bacilli</taxon>
        <taxon>Bacillales</taxon>
        <taxon>Paenibacillaceae</taxon>
        <taxon>Brevibacillus</taxon>
    </lineage>
</organism>
<name>A0A075RET1_BRELA</name>
<dbReference type="KEGG" id="blr:BRLA_c035480"/>
<keyword evidence="1" id="KW-0812">Transmembrane</keyword>
<sequence length="173" mass="19423">MNTTTTSTSTTTNPYSYLLWIGYLILAIGGSALYGASLSLHFEHWSFDLGAYWVIISASCSWILLFGTTYLIGYKKISLRWLIQISLETVVYGVTVLIAASLVNLIAKGLHFPSLLMVTPNILLVLFSNILMADHYIGEMKTQHFSPPLSLLLWLTLLDGFGIFFLYFFGKMF</sequence>
<dbReference type="AlphaFoldDB" id="A0A075RET1"/>
<feature type="transmembrane region" description="Helical" evidence="1">
    <location>
        <begin position="85"/>
        <end position="106"/>
    </location>
</feature>
<feature type="transmembrane region" description="Helical" evidence="1">
    <location>
        <begin position="50"/>
        <end position="73"/>
    </location>
</feature>
<dbReference type="eggNOG" id="ENOG5033F66">
    <property type="taxonomic scope" value="Bacteria"/>
</dbReference>
<reference evidence="2 3" key="1">
    <citation type="journal article" date="2011" name="J. Bacteriol.">
        <title>Genome sequence of Brevibacillus laterosporus LMG 15441, a pathogen of invertebrates.</title>
        <authorList>
            <person name="Djukic M."/>
            <person name="Poehlein A."/>
            <person name="Thurmer A."/>
            <person name="Daniel R."/>
        </authorList>
    </citation>
    <scope>NUCLEOTIDE SEQUENCE [LARGE SCALE GENOMIC DNA]</scope>
    <source>
        <strain evidence="2 3">LMG 15441</strain>
    </source>
</reference>
<evidence type="ECO:0000313" key="3">
    <source>
        <dbReference type="Proteomes" id="UP000005850"/>
    </source>
</evidence>
<dbReference type="Proteomes" id="UP000005850">
    <property type="component" value="Chromosome"/>
</dbReference>
<feature type="transmembrane region" description="Helical" evidence="1">
    <location>
        <begin position="151"/>
        <end position="170"/>
    </location>
</feature>
<protein>
    <submittedName>
        <fullName evidence="2">Uncharacterized protein</fullName>
    </submittedName>
</protein>
<evidence type="ECO:0000256" key="1">
    <source>
        <dbReference type="SAM" id="Phobius"/>
    </source>
</evidence>
<evidence type="ECO:0000313" key="2">
    <source>
        <dbReference type="EMBL" id="AIG27860.1"/>
    </source>
</evidence>
<feature type="transmembrane region" description="Helical" evidence="1">
    <location>
        <begin position="17"/>
        <end position="38"/>
    </location>
</feature>
<gene>
    <name evidence="2" type="ORF">BRLA_c035480</name>
</gene>
<proteinExistence type="predicted"/>
<feature type="transmembrane region" description="Helical" evidence="1">
    <location>
        <begin position="112"/>
        <end position="131"/>
    </location>
</feature>
<dbReference type="EMBL" id="CP007806">
    <property type="protein sequence ID" value="AIG27860.1"/>
    <property type="molecule type" value="Genomic_DNA"/>
</dbReference>
<keyword evidence="1" id="KW-1133">Transmembrane helix</keyword>
<accession>A0A075RET1</accession>